<organism evidence="1 2">
    <name type="scientific">Paspalum notatum var. saurae</name>
    <dbReference type="NCBI Taxonomy" id="547442"/>
    <lineage>
        <taxon>Eukaryota</taxon>
        <taxon>Viridiplantae</taxon>
        <taxon>Streptophyta</taxon>
        <taxon>Embryophyta</taxon>
        <taxon>Tracheophyta</taxon>
        <taxon>Spermatophyta</taxon>
        <taxon>Magnoliopsida</taxon>
        <taxon>Liliopsida</taxon>
        <taxon>Poales</taxon>
        <taxon>Poaceae</taxon>
        <taxon>PACMAD clade</taxon>
        <taxon>Panicoideae</taxon>
        <taxon>Andropogonodae</taxon>
        <taxon>Paspaleae</taxon>
        <taxon>Paspalinae</taxon>
        <taxon>Paspalum</taxon>
    </lineage>
</organism>
<keyword evidence="2" id="KW-1185">Reference proteome</keyword>
<name>A0AAQ3T013_PASNO</name>
<gene>
    <name evidence="1" type="ORF">U9M48_013480</name>
</gene>
<reference evidence="1 2" key="1">
    <citation type="submission" date="2024-02" db="EMBL/GenBank/DDBJ databases">
        <title>High-quality chromosome-scale genome assembly of Pensacola bahiagrass (Paspalum notatum Flugge var. saurae).</title>
        <authorList>
            <person name="Vega J.M."/>
            <person name="Podio M."/>
            <person name="Orjuela J."/>
            <person name="Siena L.A."/>
            <person name="Pessino S.C."/>
            <person name="Combes M.C."/>
            <person name="Mariac C."/>
            <person name="Albertini E."/>
            <person name="Pupilli F."/>
            <person name="Ortiz J.P.A."/>
            <person name="Leblanc O."/>
        </authorList>
    </citation>
    <scope>NUCLEOTIDE SEQUENCE [LARGE SCALE GENOMIC DNA]</scope>
    <source>
        <strain evidence="1">R1</strain>
        <tissue evidence="1">Leaf</tissue>
    </source>
</reference>
<dbReference type="Proteomes" id="UP001341281">
    <property type="component" value="Chromosome 03"/>
</dbReference>
<accession>A0AAQ3T013</accession>
<sequence length="104" mass="11681">MSLSTEAPEEIPMSSTNRLVLLLDSHIVPRNQDEGKTLRLLHQKSYTLTKCFDEDLLANIGMQGEFNEVFRAVGWENFVETPEGGIVLLTKEFPKKAQLSVSDS</sequence>
<dbReference type="AlphaFoldDB" id="A0AAQ3T013"/>
<evidence type="ECO:0000313" key="2">
    <source>
        <dbReference type="Proteomes" id="UP001341281"/>
    </source>
</evidence>
<dbReference type="EMBL" id="CP144747">
    <property type="protein sequence ID" value="WVZ63886.1"/>
    <property type="molecule type" value="Genomic_DNA"/>
</dbReference>
<evidence type="ECO:0000313" key="1">
    <source>
        <dbReference type="EMBL" id="WVZ63886.1"/>
    </source>
</evidence>
<proteinExistence type="predicted"/>
<protein>
    <submittedName>
        <fullName evidence="1">Uncharacterized protein</fullName>
    </submittedName>
</protein>